<dbReference type="EMBL" id="ML978299">
    <property type="protein sequence ID" value="KAF2024332.1"/>
    <property type="molecule type" value="Genomic_DNA"/>
</dbReference>
<sequence>MGRKDDGTIGGICGYAKSKYEERVDEKRRRWSNSEPTSAGRQHGYSKLHKPPQVRKAVRPTSEKPRNRLQKATVHQGPHNQAAPDLFVLEFEPYANSSQSGKVLGVYSTFDAVTLGALKHGAYTFSREGLLDGSEYLSPDGRIKIARTMVQLSGTRATVPERSKSASGDIVRLDIPHPETQEESEKEAIPKNSVFLAICEGPDKASWIGVFADKSLAWGACLKDKAMCATSYTFRDEIRSITLGSMPQVTARLEGGSANRRYTWTVKAHAIDGST</sequence>
<comment type="caution">
    <text evidence="2">The sequence shown here is derived from an EMBL/GenBank/DDBJ whole genome shotgun (WGS) entry which is preliminary data.</text>
</comment>
<name>A0A9P4LH90_9PLEO</name>
<accession>A0A9P4LH90</accession>
<reference evidence="2" key="1">
    <citation type="journal article" date="2020" name="Stud. Mycol.">
        <title>101 Dothideomycetes genomes: a test case for predicting lifestyles and emergence of pathogens.</title>
        <authorList>
            <person name="Haridas S."/>
            <person name="Albert R."/>
            <person name="Binder M."/>
            <person name="Bloem J."/>
            <person name="Labutti K."/>
            <person name="Salamov A."/>
            <person name="Andreopoulos B."/>
            <person name="Baker S."/>
            <person name="Barry K."/>
            <person name="Bills G."/>
            <person name="Bluhm B."/>
            <person name="Cannon C."/>
            <person name="Castanera R."/>
            <person name="Culley D."/>
            <person name="Daum C."/>
            <person name="Ezra D."/>
            <person name="Gonzalez J."/>
            <person name="Henrissat B."/>
            <person name="Kuo A."/>
            <person name="Liang C."/>
            <person name="Lipzen A."/>
            <person name="Lutzoni F."/>
            <person name="Magnuson J."/>
            <person name="Mondo S."/>
            <person name="Nolan M."/>
            <person name="Ohm R."/>
            <person name="Pangilinan J."/>
            <person name="Park H.-J."/>
            <person name="Ramirez L."/>
            <person name="Alfaro M."/>
            <person name="Sun H."/>
            <person name="Tritt A."/>
            <person name="Yoshinaga Y."/>
            <person name="Zwiers L.-H."/>
            <person name="Turgeon B."/>
            <person name="Goodwin S."/>
            <person name="Spatafora J."/>
            <person name="Crous P."/>
            <person name="Grigoriev I."/>
        </authorList>
    </citation>
    <scope>NUCLEOTIDE SEQUENCE</scope>
    <source>
        <strain evidence="2">CBS 110217</strain>
    </source>
</reference>
<proteinExistence type="predicted"/>
<organism evidence="2 3">
    <name type="scientific">Setomelanomma holmii</name>
    <dbReference type="NCBI Taxonomy" id="210430"/>
    <lineage>
        <taxon>Eukaryota</taxon>
        <taxon>Fungi</taxon>
        <taxon>Dikarya</taxon>
        <taxon>Ascomycota</taxon>
        <taxon>Pezizomycotina</taxon>
        <taxon>Dothideomycetes</taxon>
        <taxon>Pleosporomycetidae</taxon>
        <taxon>Pleosporales</taxon>
        <taxon>Pleosporineae</taxon>
        <taxon>Phaeosphaeriaceae</taxon>
        <taxon>Setomelanomma</taxon>
    </lineage>
</organism>
<evidence type="ECO:0000313" key="3">
    <source>
        <dbReference type="Proteomes" id="UP000799777"/>
    </source>
</evidence>
<protein>
    <submittedName>
        <fullName evidence="2">Uncharacterized protein</fullName>
    </submittedName>
</protein>
<feature type="compositionally biased region" description="Basic residues" evidence="1">
    <location>
        <begin position="44"/>
        <end position="58"/>
    </location>
</feature>
<dbReference type="OrthoDB" id="3788651at2759"/>
<dbReference type="AlphaFoldDB" id="A0A9P4LH90"/>
<dbReference type="Proteomes" id="UP000799777">
    <property type="component" value="Unassembled WGS sequence"/>
</dbReference>
<keyword evidence="3" id="KW-1185">Reference proteome</keyword>
<feature type="region of interest" description="Disordered" evidence="1">
    <location>
        <begin position="21"/>
        <end position="78"/>
    </location>
</feature>
<evidence type="ECO:0000256" key="1">
    <source>
        <dbReference type="SAM" id="MobiDB-lite"/>
    </source>
</evidence>
<gene>
    <name evidence="2" type="ORF">EK21DRAFT_78946</name>
</gene>
<evidence type="ECO:0000313" key="2">
    <source>
        <dbReference type="EMBL" id="KAF2024332.1"/>
    </source>
</evidence>